<protein>
    <recommendedName>
        <fullName evidence="4">DUF998 domain-containing protein</fullName>
    </recommendedName>
</protein>
<feature type="transmembrane region" description="Helical" evidence="1">
    <location>
        <begin position="118"/>
        <end position="138"/>
    </location>
</feature>
<feature type="transmembrane region" description="Helical" evidence="1">
    <location>
        <begin position="182"/>
        <end position="199"/>
    </location>
</feature>
<feature type="transmembrane region" description="Helical" evidence="1">
    <location>
        <begin position="275"/>
        <end position="293"/>
    </location>
</feature>
<feature type="transmembrane region" description="Helical" evidence="1">
    <location>
        <begin position="299"/>
        <end position="323"/>
    </location>
</feature>
<keyword evidence="1" id="KW-0472">Membrane</keyword>
<name>A0ABS3QZI0_9ACTN</name>
<gene>
    <name evidence="2" type="ORF">J4557_17650</name>
</gene>
<dbReference type="Proteomes" id="UP000666915">
    <property type="component" value="Unassembled WGS sequence"/>
</dbReference>
<reference evidence="2 3" key="1">
    <citation type="submission" date="2021-03" db="EMBL/GenBank/DDBJ databases">
        <authorList>
            <person name="Kanchanasin P."/>
            <person name="Saeng-In P."/>
            <person name="Phongsopitanun W."/>
            <person name="Yuki M."/>
            <person name="Kudo T."/>
            <person name="Ohkuma M."/>
            <person name="Tanasupawat S."/>
        </authorList>
    </citation>
    <scope>NUCLEOTIDE SEQUENCE [LARGE SCALE GENOMIC DNA]</scope>
    <source>
        <strain evidence="2 3">L46</strain>
    </source>
</reference>
<comment type="caution">
    <text evidence="2">The sequence shown here is derived from an EMBL/GenBank/DDBJ whole genome shotgun (WGS) entry which is preliminary data.</text>
</comment>
<keyword evidence="1" id="KW-1133">Transmembrane helix</keyword>
<accession>A0ABS3QZI0</accession>
<dbReference type="RefSeq" id="WP_208267714.1">
    <property type="nucleotide sequence ID" value="NZ_BAAAGM010000033.1"/>
</dbReference>
<sequence length="332" mass="35314">MFRSERRRGLLPALALFLLAPLVGEFLLGNQPITELPGLVMLAPLYGGGALLVRETARRTGRGWPTMVVLAVAYALIEEGPVDQMLWNPHYGGFDMGSAYASTHVPLLGTSVEMLEDVVSMHTIWSICVPIALVEAFARDPRRPWLGRAGPPATGLLFVAASLLLSVSQAQSEHFVAAPRQFAVAGVAIAGLIVLGFVLGRRPEARPRADADAPSSWTVGAAAFAVTSLYWLRDRLPEGLPVWWPVAAWFVVLGAAVALCARWSRSRGWSASHRLALAGGALLTYVWVGFTHAKEMGVPVATALTGNVVFGAGAVLLLLVAAARTGGARRPT</sequence>
<feature type="transmembrane region" description="Helical" evidence="1">
    <location>
        <begin position="150"/>
        <end position="170"/>
    </location>
</feature>
<feature type="transmembrane region" description="Helical" evidence="1">
    <location>
        <begin position="211"/>
        <end position="231"/>
    </location>
</feature>
<evidence type="ECO:0000313" key="3">
    <source>
        <dbReference type="Proteomes" id="UP000666915"/>
    </source>
</evidence>
<proteinExistence type="predicted"/>
<feature type="transmembrane region" description="Helical" evidence="1">
    <location>
        <begin position="34"/>
        <end position="53"/>
    </location>
</feature>
<keyword evidence="1" id="KW-0812">Transmembrane</keyword>
<keyword evidence="3" id="KW-1185">Reference proteome</keyword>
<evidence type="ECO:0008006" key="4">
    <source>
        <dbReference type="Google" id="ProtNLM"/>
    </source>
</evidence>
<evidence type="ECO:0000313" key="2">
    <source>
        <dbReference type="EMBL" id="MBO2439351.1"/>
    </source>
</evidence>
<dbReference type="EMBL" id="JAGEOK010000010">
    <property type="protein sequence ID" value="MBO2439351.1"/>
    <property type="molecule type" value="Genomic_DNA"/>
</dbReference>
<evidence type="ECO:0000256" key="1">
    <source>
        <dbReference type="SAM" id="Phobius"/>
    </source>
</evidence>
<feature type="transmembrane region" description="Helical" evidence="1">
    <location>
        <begin position="243"/>
        <end position="263"/>
    </location>
</feature>
<organism evidence="2 3">
    <name type="scientific">Actinomadura nitritigenes</name>
    <dbReference type="NCBI Taxonomy" id="134602"/>
    <lineage>
        <taxon>Bacteria</taxon>
        <taxon>Bacillati</taxon>
        <taxon>Actinomycetota</taxon>
        <taxon>Actinomycetes</taxon>
        <taxon>Streptosporangiales</taxon>
        <taxon>Thermomonosporaceae</taxon>
        <taxon>Actinomadura</taxon>
    </lineage>
</organism>
<feature type="transmembrane region" description="Helical" evidence="1">
    <location>
        <begin position="60"/>
        <end position="77"/>
    </location>
</feature>